<dbReference type="RefSeq" id="WP_249334004.1">
    <property type="nucleotide sequence ID" value="NZ_JACRSY010000040.1"/>
</dbReference>
<accession>A0A926EJ44</accession>
<evidence type="ECO:0000313" key="1">
    <source>
        <dbReference type="EMBL" id="MBC8581203.1"/>
    </source>
</evidence>
<sequence>MNLQKELQAIREHFSNLSVQELEKNLLMAGIDEIKPSKSFGMHMITEREIYLNNKERYVILGDKDLNVFSNTYLCEVA</sequence>
<dbReference type="EMBL" id="JACRSY010000040">
    <property type="protein sequence ID" value="MBC8581203.1"/>
    <property type="molecule type" value="Genomic_DNA"/>
</dbReference>
<evidence type="ECO:0000313" key="2">
    <source>
        <dbReference type="Proteomes" id="UP000655830"/>
    </source>
</evidence>
<keyword evidence="2" id="KW-1185">Reference proteome</keyword>
<name>A0A926EJ44_9FIRM</name>
<reference evidence="1" key="1">
    <citation type="submission" date="2020-08" db="EMBL/GenBank/DDBJ databases">
        <title>Genome public.</title>
        <authorList>
            <person name="Liu C."/>
            <person name="Sun Q."/>
        </authorList>
    </citation>
    <scope>NUCLEOTIDE SEQUENCE</scope>
    <source>
        <strain evidence="1">NSJ-12</strain>
    </source>
</reference>
<organism evidence="1 2">
    <name type="scientific">Zhenhengia yiwuensis</name>
    <dbReference type="NCBI Taxonomy" id="2763666"/>
    <lineage>
        <taxon>Bacteria</taxon>
        <taxon>Bacillati</taxon>
        <taxon>Bacillota</taxon>
        <taxon>Clostridia</taxon>
        <taxon>Lachnospirales</taxon>
        <taxon>Lachnospiraceae</taxon>
        <taxon>Zhenhengia</taxon>
    </lineage>
</organism>
<proteinExistence type="predicted"/>
<comment type="caution">
    <text evidence="1">The sequence shown here is derived from an EMBL/GenBank/DDBJ whole genome shotgun (WGS) entry which is preliminary data.</text>
</comment>
<gene>
    <name evidence="1" type="ORF">H8718_16985</name>
</gene>
<protein>
    <submittedName>
        <fullName evidence="1">Uncharacterized protein</fullName>
    </submittedName>
</protein>
<dbReference type="Proteomes" id="UP000655830">
    <property type="component" value="Unassembled WGS sequence"/>
</dbReference>
<dbReference type="AlphaFoldDB" id="A0A926EJ44"/>